<gene>
    <name evidence="3" type="ORF">BCR44DRAFT_67504</name>
</gene>
<reference evidence="3 4" key="1">
    <citation type="submission" date="2016-07" db="EMBL/GenBank/DDBJ databases">
        <title>Pervasive Adenine N6-methylation of Active Genes in Fungi.</title>
        <authorList>
            <consortium name="DOE Joint Genome Institute"/>
            <person name="Mondo S.J."/>
            <person name="Dannebaum R.O."/>
            <person name="Kuo R.C."/>
            <person name="Labutti K."/>
            <person name="Haridas S."/>
            <person name="Kuo A."/>
            <person name="Salamov A."/>
            <person name="Ahrendt S.R."/>
            <person name="Lipzen A."/>
            <person name="Sullivan W."/>
            <person name="Andreopoulos W.B."/>
            <person name="Clum A."/>
            <person name="Lindquist E."/>
            <person name="Daum C."/>
            <person name="Ramamoorthy G.K."/>
            <person name="Gryganskyi A."/>
            <person name="Culley D."/>
            <person name="Magnuson J.K."/>
            <person name="James T.Y."/>
            <person name="O'Malley M.A."/>
            <person name="Stajich J.E."/>
            <person name="Spatafora J.W."/>
            <person name="Visel A."/>
            <person name="Grigoriev I.V."/>
        </authorList>
    </citation>
    <scope>NUCLEOTIDE SEQUENCE [LARGE SCALE GENOMIC DNA]</scope>
    <source>
        <strain evidence="3 4">PL171</strain>
    </source>
</reference>
<protein>
    <recommendedName>
        <fullName evidence="5">G-protein coupled receptors family 1 profile domain-containing protein</fullName>
    </recommendedName>
</protein>
<keyword evidence="2" id="KW-1133">Transmembrane helix</keyword>
<feature type="compositionally biased region" description="Low complexity" evidence="1">
    <location>
        <begin position="336"/>
        <end position="356"/>
    </location>
</feature>
<evidence type="ECO:0000313" key="4">
    <source>
        <dbReference type="Proteomes" id="UP000193411"/>
    </source>
</evidence>
<feature type="region of interest" description="Disordered" evidence="1">
    <location>
        <begin position="326"/>
        <end position="381"/>
    </location>
</feature>
<name>A0A1Y2HX02_9FUNG</name>
<organism evidence="3 4">
    <name type="scientific">Catenaria anguillulae PL171</name>
    <dbReference type="NCBI Taxonomy" id="765915"/>
    <lineage>
        <taxon>Eukaryota</taxon>
        <taxon>Fungi</taxon>
        <taxon>Fungi incertae sedis</taxon>
        <taxon>Blastocladiomycota</taxon>
        <taxon>Blastocladiomycetes</taxon>
        <taxon>Blastocladiales</taxon>
        <taxon>Catenariaceae</taxon>
        <taxon>Catenaria</taxon>
    </lineage>
</organism>
<feature type="transmembrane region" description="Helical" evidence="2">
    <location>
        <begin position="20"/>
        <end position="47"/>
    </location>
</feature>
<evidence type="ECO:0008006" key="5">
    <source>
        <dbReference type="Google" id="ProtNLM"/>
    </source>
</evidence>
<evidence type="ECO:0000256" key="2">
    <source>
        <dbReference type="SAM" id="Phobius"/>
    </source>
</evidence>
<feature type="compositionally biased region" description="Low complexity" evidence="1">
    <location>
        <begin position="229"/>
        <end position="241"/>
    </location>
</feature>
<feature type="transmembrane region" description="Helical" evidence="2">
    <location>
        <begin position="187"/>
        <end position="206"/>
    </location>
</feature>
<dbReference type="EMBL" id="MCFL01000006">
    <property type="protein sequence ID" value="ORZ39136.1"/>
    <property type="molecule type" value="Genomic_DNA"/>
</dbReference>
<feature type="transmembrane region" description="Helical" evidence="2">
    <location>
        <begin position="265"/>
        <end position="284"/>
    </location>
</feature>
<sequence>MSALSNQGSSGAVSQFTPIVTYPFAVSTIIVFSVSALISSAALVVLLPKAFPMQCPANPRGAPRLVNLVRARLLFLAAVLAIGDAVNFIAIYASALATGNGSFVAFQLMRGATWVIACSAYVSAMSIRVAAIVSTQTDWRRRFLKVVHVYMFVLMLMLQIVLLMTVLQKLDRTPAEWIDAVVFPPWTTYPIGVLPIITIGGSVWSLKIAFASDSASATARGDSNADIPGSGSSGVANSNGSKQTSATDVRVPAAKSIQYPLTRSFRILTCIVLVAWLVFIFFGFNQRSGLPIRASAPQSVALSVSIFTEGTFEWLLRWTRSRQKRATARGSKRASKVSSTSNQSISVSSSGKKMGSALAINGNKPDGIQATAALPEEKEVT</sequence>
<dbReference type="Proteomes" id="UP000193411">
    <property type="component" value="Unassembled WGS sequence"/>
</dbReference>
<feature type="compositionally biased region" description="Basic residues" evidence="1">
    <location>
        <begin position="326"/>
        <end position="335"/>
    </location>
</feature>
<keyword evidence="2" id="KW-0472">Membrane</keyword>
<feature type="transmembrane region" description="Helical" evidence="2">
    <location>
        <begin position="296"/>
        <end position="316"/>
    </location>
</feature>
<feature type="region of interest" description="Disordered" evidence="1">
    <location>
        <begin position="221"/>
        <end position="247"/>
    </location>
</feature>
<comment type="caution">
    <text evidence="3">The sequence shown here is derived from an EMBL/GenBank/DDBJ whole genome shotgun (WGS) entry which is preliminary data.</text>
</comment>
<feature type="transmembrane region" description="Helical" evidence="2">
    <location>
        <begin position="146"/>
        <end position="167"/>
    </location>
</feature>
<feature type="transmembrane region" description="Helical" evidence="2">
    <location>
        <begin position="113"/>
        <end position="134"/>
    </location>
</feature>
<feature type="transmembrane region" description="Helical" evidence="2">
    <location>
        <begin position="73"/>
        <end position="93"/>
    </location>
</feature>
<dbReference type="AlphaFoldDB" id="A0A1Y2HX02"/>
<evidence type="ECO:0000256" key="1">
    <source>
        <dbReference type="SAM" id="MobiDB-lite"/>
    </source>
</evidence>
<accession>A0A1Y2HX02</accession>
<keyword evidence="4" id="KW-1185">Reference proteome</keyword>
<keyword evidence="2" id="KW-0812">Transmembrane</keyword>
<proteinExistence type="predicted"/>
<evidence type="ECO:0000313" key="3">
    <source>
        <dbReference type="EMBL" id="ORZ39136.1"/>
    </source>
</evidence>